<dbReference type="OrthoDB" id="1803128at2"/>
<dbReference type="Gene3D" id="3.30.428.10">
    <property type="entry name" value="HIT-like"/>
    <property type="match status" value="1"/>
</dbReference>
<evidence type="ECO:0000313" key="3">
    <source>
        <dbReference type="EMBL" id="PKR83737.1"/>
    </source>
</evidence>
<evidence type="ECO:0000259" key="1">
    <source>
        <dbReference type="Pfam" id="PF16285"/>
    </source>
</evidence>
<comment type="caution">
    <text evidence="3">The sequence shown here is derived from an EMBL/GenBank/DDBJ whole genome shotgun (WGS) entry which is preliminary data.</text>
</comment>
<name>A0A2N3LGP3_9BACI</name>
<dbReference type="EMBL" id="PIQO01000015">
    <property type="protein sequence ID" value="PKR83737.1"/>
    <property type="molecule type" value="Genomic_DNA"/>
</dbReference>
<dbReference type="RefSeq" id="WP_101355435.1">
    <property type="nucleotide sequence ID" value="NZ_PIQO01000015.1"/>
</dbReference>
<feature type="domain" description="DUF4931" evidence="1">
    <location>
        <begin position="9"/>
        <end position="132"/>
    </location>
</feature>
<dbReference type="Pfam" id="PF16285">
    <property type="entry name" value="DUF4931_N"/>
    <property type="match status" value="1"/>
</dbReference>
<dbReference type="Proteomes" id="UP000233440">
    <property type="component" value="Unassembled WGS sequence"/>
</dbReference>
<accession>A0A2N3LGP3</accession>
<dbReference type="InterPro" id="IPR049285">
    <property type="entry name" value="DUF4931_C"/>
</dbReference>
<dbReference type="SUPFAM" id="SSF54197">
    <property type="entry name" value="HIT-like"/>
    <property type="match status" value="1"/>
</dbReference>
<dbReference type="InterPro" id="IPR046322">
    <property type="entry name" value="DUF4931"/>
</dbReference>
<dbReference type="InterPro" id="IPR012361">
    <property type="entry name" value="GalT_short"/>
</dbReference>
<feature type="domain" description="DUF4931" evidence="2">
    <location>
        <begin position="136"/>
        <end position="250"/>
    </location>
</feature>
<reference evidence="3 4" key="1">
    <citation type="submission" date="2017-11" db="EMBL/GenBank/DDBJ databases">
        <title>Bacillus camelliae sp. nov., isolated from pu'er tea.</title>
        <authorList>
            <person name="Niu L."/>
        </authorList>
    </citation>
    <scope>NUCLEOTIDE SEQUENCE [LARGE SCALE GENOMIC DNA]</scope>
    <source>
        <strain evidence="3 4">7578-1</strain>
    </source>
</reference>
<dbReference type="PIRSF" id="PIRSF031505">
    <property type="entry name" value="GalT_short"/>
    <property type="match status" value="1"/>
</dbReference>
<dbReference type="AlphaFoldDB" id="A0A2N3LGP3"/>
<protein>
    <submittedName>
        <fullName evidence="3">DUF4931 domain-containing protein</fullName>
    </submittedName>
</protein>
<organism evidence="3 4">
    <name type="scientific">Heyndrickxia camelliae</name>
    <dbReference type="NCBI Taxonomy" id="1707093"/>
    <lineage>
        <taxon>Bacteria</taxon>
        <taxon>Bacillati</taxon>
        <taxon>Bacillota</taxon>
        <taxon>Bacilli</taxon>
        <taxon>Bacillales</taxon>
        <taxon>Bacillaceae</taxon>
        <taxon>Heyndrickxia</taxon>
    </lineage>
</organism>
<keyword evidence="4" id="KW-1185">Reference proteome</keyword>
<evidence type="ECO:0000259" key="2">
    <source>
        <dbReference type="Pfam" id="PF20956"/>
    </source>
</evidence>
<evidence type="ECO:0000313" key="4">
    <source>
        <dbReference type="Proteomes" id="UP000233440"/>
    </source>
</evidence>
<dbReference type="Pfam" id="PF20956">
    <property type="entry name" value="DUF4931_C"/>
    <property type="match status" value="1"/>
</dbReference>
<proteinExistence type="predicted"/>
<gene>
    <name evidence="3" type="ORF">CWO92_17140</name>
</gene>
<dbReference type="InterPro" id="IPR036265">
    <property type="entry name" value="HIT-like_sf"/>
</dbReference>
<sequence>MEKETQLYFTSQIGKQKPVTVTNKTASCPFCNVAELENIIDQEDSIILLKNKYPTLQNTLQTVLIETEECKSELSEYSREHLHKVMRFAVRHWFELETSGEFTSVIFYKNHGPLSGGTIRHPHMQIVGLKDVDYKDTIKLENFKGVTIYRDKSLDFNISTRPIMGFREMNVNLYDGKEINRMADFIQAAVQYLLYHASYRCESYNLFFYHMEDTISCKIIPRFAVSPLFVGYVIPQVSDDLQFVAKHVRELCDSKGLTI</sequence>